<dbReference type="InterPro" id="IPR011009">
    <property type="entry name" value="Kinase-like_dom_sf"/>
</dbReference>
<dbReference type="Gene3D" id="1.10.510.10">
    <property type="entry name" value="Transferase(Phosphotransferase) domain 1"/>
    <property type="match status" value="1"/>
</dbReference>
<protein>
    <submittedName>
        <fullName evidence="3">Protein kinase domain-containing protein</fullName>
    </submittedName>
</protein>
<feature type="region of interest" description="Disordered" evidence="1">
    <location>
        <begin position="118"/>
        <end position="159"/>
    </location>
</feature>
<dbReference type="SUPFAM" id="SSF56112">
    <property type="entry name" value="Protein kinase-like (PK-like)"/>
    <property type="match status" value="1"/>
</dbReference>
<dbReference type="Proteomes" id="UP000050794">
    <property type="component" value="Unassembled WGS sequence"/>
</dbReference>
<feature type="compositionally biased region" description="Polar residues" evidence="1">
    <location>
        <begin position="148"/>
        <end position="159"/>
    </location>
</feature>
<accession>A0A183V8R0</accession>
<proteinExistence type="predicted"/>
<organism evidence="2 3">
    <name type="scientific">Toxocara canis</name>
    <name type="common">Canine roundworm</name>
    <dbReference type="NCBI Taxonomy" id="6265"/>
    <lineage>
        <taxon>Eukaryota</taxon>
        <taxon>Metazoa</taxon>
        <taxon>Ecdysozoa</taxon>
        <taxon>Nematoda</taxon>
        <taxon>Chromadorea</taxon>
        <taxon>Rhabditida</taxon>
        <taxon>Spirurina</taxon>
        <taxon>Ascaridomorpha</taxon>
        <taxon>Ascaridoidea</taxon>
        <taxon>Toxocaridae</taxon>
        <taxon>Toxocara</taxon>
    </lineage>
</organism>
<dbReference type="WBParaSite" id="TCNE_0001713101-mRNA-1">
    <property type="protein sequence ID" value="TCNE_0001713101-mRNA-1"/>
    <property type="gene ID" value="TCNE_0001713101"/>
</dbReference>
<reference evidence="3" key="1">
    <citation type="submission" date="2016-06" db="UniProtKB">
        <authorList>
            <consortium name="WormBaseParasite"/>
        </authorList>
    </citation>
    <scope>IDENTIFICATION</scope>
</reference>
<sequence>LRKEADTGELYHRPPRKRAPYLGTDRYCSIHVHKREEQGRRDDLWSFLYMMVEFIVGQLPWRSSSYRGEYLLKDCPIEFYKIYDHIRRLQYMDKPNYELIKKTMKQICERRHYSTDDPFDWEKGGSNDGYPTNNEPPVDEKHEHIVGNDSTASLISYKH</sequence>
<dbReference type="InterPro" id="IPR050235">
    <property type="entry name" value="CK1_Ser-Thr_kinase"/>
</dbReference>
<name>A0A183V8R0_TOXCA</name>
<evidence type="ECO:0000313" key="3">
    <source>
        <dbReference type="WBParaSite" id="TCNE_0001713101-mRNA-1"/>
    </source>
</evidence>
<evidence type="ECO:0000313" key="2">
    <source>
        <dbReference type="Proteomes" id="UP000050794"/>
    </source>
</evidence>
<evidence type="ECO:0000256" key="1">
    <source>
        <dbReference type="SAM" id="MobiDB-lite"/>
    </source>
</evidence>
<dbReference type="PANTHER" id="PTHR11909">
    <property type="entry name" value="CASEIN KINASE-RELATED"/>
    <property type="match status" value="1"/>
</dbReference>
<keyword evidence="2" id="KW-1185">Reference proteome</keyword>
<dbReference type="AlphaFoldDB" id="A0A183V8R0"/>